<gene>
    <name evidence="2" type="ORF">J1M35_09245</name>
</gene>
<feature type="compositionally biased region" description="Gly residues" evidence="1">
    <location>
        <begin position="115"/>
        <end position="127"/>
    </location>
</feature>
<reference evidence="2" key="1">
    <citation type="submission" date="2021-03" db="EMBL/GenBank/DDBJ databases">
        <title>Ottowia sp. 27C isolated from the cloaca of a Giant Asian pond turtle (Heosemys grandis).</title>
        <authorList>
            <person name="Spergser J."/>
            <person name="Busse H.-J."/>
        </authorList>
    </citation>
    <scope>NUCLEOTIDE SEQUENCE</scope>
    <source>
        <strain evidence="2">27C</strain>
    </source>
</reference>
<feature type="compositionally biased region" description="Low complexity" evidence="1">
    <location>
        <begin position="167"/>
        <end position="179"/>
    </location>
</feature>
<dbReference type="EMBL" id="CP071796">
    <property type="protein sequence ID" value="QTD47024.1"/>
    <property type="molecule type" value="Genomic_DNA"/>
</dbReference>
<keyword evidence="3" id="KW-1185">Reference proteome</keyword>
<evidence type="ECO:0000256" key="1">
    <source>
        <dbReference type="SAM" id="MobiDB-lite"/>
    </source>
</evidence>
<accession>A0A975CMQ3</accession>
<proteinExistence type="predicted"/>
<dbReference type="KEGG" id="otd:J1M35_09245"/>
<evidence type="ECO:0000313" key="2">
    <source>
        <dbReference type="EMBL" id="QTD47024.1"/>
    </source>
</evidence>
<name>A0A975CMQ3_9BURK</name>
<dbReference type="AlphaFoldDB" id="A0A975CMQ3"/>
<organism evidence="2 3">
    <name type="scientific">Ottowia testudinis</name>
    <dbReference type="NCBI Taxonomy" id="2816950"/>
    <lineage>
        <taxon>Bacteria</taxon>
        <taxon>Pseudomonadati</taxon>
        <taxon>Pseudomonadota</taxon>
        <taxon>Betaproteobacteria</taxon>
        <taxon>Burkholderiales</taxon>
        <taxon>Comamonadaceae</taxon>
        <taxon>Ottowia</taxon>
    </lineage>
</organism>
<protein>
    <submittedName>
        <fullName evidence="2">Uncharacterized protein</fullName>
    </submittedName>
</protein>
<feature type="region of interest" description="Disordered" evidence="1">
    <location>
        <begin position="115"/>
        <end position="193"/>
    </location>
</feature>
<feature type="compositionally biased region" description="Gly residues" evidence="1">
    <location>
        <begin position="180"/>
        <end position="193"/>
    </location>
</feature>
<feature type="compositionally biased region" description="Gly residues" evidence="1">
    <location>
        <begin position="134"/>
        <end position="149"/>
    </location>
</feature>
<evidence type="ECO:0000313" key="3">
    <source>
        <dbReference type="Proteomes" id="UP000663903"/>
    </source>
</evidence>
<dbReference type="Proteomes" id="UP000663903">
    <property type="component" value="Chromosome"/>
</dbReference>
<sequence>MRGLARFTWADYSGVPGRRERGAETFQGAADMVFQCSSSLARRAALGTAGAALALLTGCVVAPVEAYDMGAPVVYTAPGYASYHGPAYYRAPYYAPYWGPSLSLGIHGGFGGSGGHWRGPPGRGGGHWQRPPSAGGGHWQRPPGAGGGHAPRPPGAAGGVRPPRPPAGGSRWQPGFESGSLGGGGSQGGQNMP</sequence>
<dbReference type="RefSeq" id="WP_208010920.1">
    <property type="nucleotide sequence ID" value="NZ_CP071796.1"/>
</dbReference>